<evidence type="ECO:0000256" key="2">
    <source>
        <dbReference type="HAMAP-Rule" id="MF_00659"/>
    </source>
</evidence>
<proteinExistence type="inferred from homology"/>
<dbReference type="Pfam" id="PF04359">
    <property type="entry name" value="DUF493"/>
    <property type="match status" value="1"/>
</dbReference>
<gene>
    <name evidence="3" type="ORF">GCM10007966_01110</name>
</gene>
<keyword evidence="4" id="KW-1185">Reference proteome</keyword>
<dbReference type="AlphaFoldDB" id="A0A917JM36"/>
<protein>
    <recommendedName>
        <fullName evidence="2">UPF0250 protein GCM10007966_01110</fullName>
    </recommendedName>
</protein>
<dbReference type="Gene3D" id="3.30.70.260">
    <property type="match status" value="1"/>
</dbReference>
<dbReference type="InterPro" id="IPR007454">
    <property type="entry name" value="UPF0250_YbeD-like"/>
</dbReference>
<dbReference type="RefSeq" id="WP_131775358.1">
    <property type="nucleotide sequence ID" value="NZ_BMOB01000001.1"/>
</dbReference>
<comment type="caution">
    <text evidence="3">The sequence shown here is derived from an EMBL/GenBank/DDBJ whole genome shotgun (WGS) entry which is preliminary data.</text>
</comment>
<dbReference type="InterPro" id="IPR027471">
    <property type="entry name" value="YbeD-like_sf"/>
</dbReference>
<comment type="similarity">
    <text evidence="1 2">Belongs to the UPF0250 family.</text>
</comment>
<evidence type="ECO:0000313" key="3">
    <source>
        <dbReference type="EMBL" id="GGI76001.1"/>
    </source>
</evidence>
<reference evidence="3" key="1">
    <citation type="journal article" date="2014" name="Int. J. Syst. Evol. Microbiol.">
        <title>Complete genome sequence of Corynebacterium casei LMG S-19264T (=DSM 44701T), isolated from a smear-ripened cheese.</title>
        <authorList>
            <consortium name="US DOE Joint Genome Institute (JGI-PGF)"/>
            <person name="Walter F."/>
            <person name="Albersmeier A."/>
            <person name="Kalinowski J."/>
            <person name="Ruckert C."/>
        </authorList>
    </citation>
    <scope>NUCLEOTIDE SEQUENCE</scope>
    <source>
        <strain evidence="3">JCM 13919</strain>
    </source>
</reference>
<dbReference type="PANTHER" id="PTHR38036:SF1">
    <property type="entry name" value="UPF0250 PROTEIN YBED"/>
    <property type="match status" value="1"/>
</dbReference>
<dbReference type="GO" id="GO:0005829">
    <property type="term" value="C:cytosol"/>
    <property type="evidence" value="ECO:0007669"/>
    <property type="project" value="TreeGrafter"/>
</dbReference>
<dbReference type="OrthoDB" id="9793424at2"/>
<dbReference type="SUPFAM" id="SSF117991">
    <property type="entry name" value="YbeD/HP0495-like"/>
    <property type="match status" value="1"/>
</dbReference>
<dbReference type="Proteomes" id="UP000630149">
    <property type="component" value="Unassembled WGS sequence"/>
</dbReference>
<dbReference type="HAMAP" id="MF_00659">
    <property type="entry name" value="UPF0250"/>
    <property type="match status" value="1"/>
</dbReference>
<organism evidence="3 4">
    <name type="scientific">Legionella impletisoli</name>
    <dbReference type="NCBI Taxonomy" id="343510"/>
    <lineage>
        <taxon>Bacteria</taxon>
        <taxon>Pseudomonadati</taxon>
        <taxon>Pseudomonadota</taxon>
        <taxon>Gammaproteobacteria</taxon>
        <taxon>Legionellales</taxon>
        <taxon>Legionellaceae</taxon>
        <taxon>Legionella</taxon>
    </lineage>
</organism>
<sequence length="88" mass="9952">MTDQNKMIEFPCNFPIKVFGKNETSFIVDIKNIAMKHDSELTEKAFQTEISAQGTYVSITITVRAKDQPSLDALYLELSSHPDVKMVL</sequence>
<evidence type="ECO:0000313" key="4">
    <source>
        <dbReference type="Proteomes" id="UP000630149"/>
    </source>
</evidence>
<dbReference type="PANTHER" id="PTHR38036">
    <property type="entry name" value="UPF0250 PROTEIN YBED"/>
    <property type="match status" value="1"/>
</dbReference>
<dbReference type="EMBL" id="BMOB01000001">
    <property type="protein sequence ID" value="GGI76001.1"/>
    <property type="molecule type" value="Genomic_DNA"/>
</dbReference>
<accession>A0A917JM36</accession>
<name>A0A917JM36_9GAMM</name>
<reference evidence="3" key="2">
    <citation type="submission" date="2020-09" db="EMBL/GenBank/DDBJ databases">
        <authorList>
            <person name="Sun Q."/>
            <person name="Ohkuma M."/>
        </authorList>
    </citation>
    <scope>NUCLEOTIDE SEQUENCE</scope>
    <source>
        <strain evidence="3">JCM 13919</strain>
    </source>
</reference>
<evidence type="ECO:0000256" key="1">
    <source>
        <dbReference type="ARBA" id="ARBA00008460"/>
    </source>
</evidence>